<dbReference type="InterPro" id="IPR050300">
    <property type="entry name" value="GDXG_lipolytic_enzyme"/>
</dbReference>
<dbReference type="SUPFAM" id="SSF53474">
    <property type="entry name" value="alpha/beta-Hydrolases"/>
    <property type="match status" value="1"/>
</dbReference>
<dbReference type="Pfam" id="PF20434">
    <property type="entry name" value="BD-FAE"/>
    <property type="match status" value="1"/>
</dbReference>
<dbReference type="Proteomes" id="UP000195729">
    <property type="component" value="Chromosome"/>
</dbReference>
<gene>
    <name evidence="4" type="ORF">A7K98_10950</name>
    <name evidence="5" type="ORF">A7K99_10950</name>
</gene>
<reference evidence="6 7" key="1">
    <citation type="submission" date="2016-05" db="EMBL/GenBank/DDBJ databases">
        <title>Complete genome sequence of two 2,5-diketo-D-glunonic acid producing strain Tatumella citrea.</title>
        <authorList>
            <person name="Duan C."/>
            <person name="Yang J."/>
            <person name="Yang S."/>
        </authorList>
    </citation>
    <scope>NUCLEOTIDE SEQUENCE [LARGE SCALE GENOMIC DNA]</scope>
    <source>
        <strain evidence="5 6">ATCC 39140</strain>
        <strain evidence="4 7">DSM 13699</strain>
    </source>
</reference>
<dbReference type="EMBL" id="CP015581">
    <property type="protein sequence ID" value="ARU98282.1"/>
    <property type="molecule type" value="Genomic_DNA"/>
</dbReference>
<evidence type="ECO:0000259" key="3">
    <source>
        <dbReference type="Pfam" id="PF20434"/>
    </source>
</evidence>
<sequence>MDRRQFLGTVAAGLLISRSGSSFAAETATSTSAGTPQTIRLWPGMPPGGGGPQGEVKWSAKGAESHIAEPSLSVYSPAKPNGYAVLIAAGGGYKRIEMDSEALPAARWLNQRGFTAYVLSYRLPAEGWKDGNMVALQDAQRALRLIRQREKNVSVLGFSAGGHLLGMAATRPDFASYTAVDSLDSLPATADRVALIYPVITLEAPYTHTSTHKILVGNHATAQQDEAWSVQNFVKPDSPPFFLVQAKDDPISNPENTLILKAACEKHHVPVELYRYTTGGHGFGMGKPGTPTMEWPSHYQYWLHNWQTL</sequence>
<feature type="chain" id="PRO_5012485647" description="BD-FAE-like domain-containing protein" evidence="2">
    <location>
        <begin position="25"/>
        <end position="309"/>
    </location>
</feature>
<evidence type="ECO:0000313" key="6">
    <source>
        <dbReference type="Proteomes" id="UP000195729"/>
    </source>
</evidence>
<evidence type="ECO:0000256" key="1">
    <source>
        <dbReference type="ARBA" id="ARBA00022801"/>
    </source>
</evidence>
<dbReference type="InterPro" id="IPR029058">
    <property type="entry name" value="AB_hydrolase_fold"/>
</dbReference>
<feature type="domain" description="BD-FAE-like" evidence="3">
    <location>
        <begin position="73"/>
        <end position="261"/>
    </location>
</feature>
<evidence type="ECO:0000313" key="5">
    <source>
        <dbReference type="EMBL" id="ARU98282.1"/>
    </source>
</evidence>
<organism evidence="4 7">
    <name type="scientific">Tatumella citrea</name>
    <name type="common">Pantoea citrea</name>
    <dbReference type="NCBI Taxonomy" id="53336"/>
    <lineage>
        <taxon>Bacteria</taxon>
        <taxon>Pseudomonadati</taxon>
        <taxon>Pseudomonadota</taxon>
        <taxon>Gammaproteobacteria</taxon>
        <taxon>Enterobacterales</taxon>
        <taxon>Erwiniaceae</taxon>
        <taxon>Tatumella</taxon>
    </lineage>
</organism>
<name>A0A1Y0L870_TATCI</name>
<dbReference type="Gene3D" id="3.40.50.1820">
    <property type="entry name" value="alpha/beta hydrolase"/>
    <property type="match status" value="1"/>
</dbReference>
<dbReference type="OrthoDB" id="9771666at2"/>
<evidence type="ECO:0000313" key="4">
    <source>
        <dbReference type="EMBL" id="ARU94242.1"/>
    </source>
</evidence>
<feature type="signal peptide" evidence="2">
    <location>
        <begin position="1"/>
        <end position="24"/>
    </location>
</feature>
<proteinExistence type="predicted"/>
<evidence type="ECO:0000256" key="2">
    <source>
        <dbReference type="SAM" id="SignalP"/>
    </source>
</evidence>
<keyword evidence="2" id="KW-0732">Signal</keyword>
<keyword evidence="1" id="KW-0378">Hydrolase</keyword>
<dbReference type="GO" id="GO:0016787">
    <property type="term" value="F:hydrolase activity"/>
    <property type="evidence" value="ECO:0007669"/>
    <property type="project" value="UniProtKB-KW"/>
</dbReference>
<dbReference type="Proteomes" id="UP000195814">
    <property type="component" value="Chromosome"/>
</dbReference>
<dbReference type="RefSeq" id="WP_087488601.1">
    <property type="nucleotide sequence ID" value="NZ_CP015579.1"/>
</dbReference>
<dbReference type="EMBL" id="CP015579">
    <property type="protein sequence ID" value="ARU94242.1"/>
    <property type="molecule type" value="Genomic_DNA"/>
</dbReference>
<evidence type="ECO:0000313" key="7">
    <source>
        <dbReference type="Proteomes" id="UP000195814"/>
    </source>
</evidence>
<keyword evidence="6" id="KW-1185">Reference proteome</keyword>
<dbReference type="InterPro" id="IPR049492">
    <property type="entry name" value="BD-FAE-like_dom"/>
</dbReference>
<dbReference type="PANTHER" id="PTHR48081">
    <property type="entry name" value="AB HYDROLASE SUPERFAMILY PROTEIN C4A8.06C"/>
    <property type="match status" value="1"/>
</dbReference>
<protein>
    <recommendedName>
        <fullName evidence="3">BD-FAE-like domain-containing protein</fullName>
    </recommendedName>
</protein>
<accession>A0A1Y0L870</accession>
<dbReference type="PANTHER" id="PTHR48081:SF6">
    <property type="entry name" value="PEPTIDASE S9 PROLYL OLIGOPEPTIDASE CATALYTIC DOMAIN-CONTAINING PROTEIN"/>
    <property type="match status" value="1"/>
</dbReference>
<dbReference type="AlphaFoldDB" id="A0A1Y0L870"/>
<dbReference type="KEGG" id="tci:A7K98_10950"/>